<dbReference type="Gene3D" id="1.10.1760.20">
    <property type="match status" value="1"/>
</dbReference>
<dbReference type="AlphaFoldDB" id="A0A0V8JDD3"/>
<feature type="transmembrane region" description="Helical" evidence="1">
    <location>
        <begin position="111"/>
        <end position="138"/>
    </location>
</feature>
<evidence type="ECO:0008006" key="4">
    <source>
        <dbReference type="Google" id="ProtNLM"/>
    </source>
</evidence>
<organism evidence="2 3">
    <name type="scientific">Fictibacillus enclensis</name>
    <dbReference type="NCBI Taxonomy" id="1017270"/>
    <lineage>
        <taxon>Bacteria</taxon>
        <taxon>Bacillati</taxon>
        <taxon>Bacillota</taxon>
        <taxon>Bacilli</taxon>
        <taxon>Bacillales</taxon>
        <taxon>Fictibacillaceae</taxon>
        <taxon>Fictibacillus</taxon>
    </lineage>
</organism>
<keyword evidence="3" id="KW-1185">Reference proteome</keyword>
<evidence type="ECO:0000313" key="3">
    <source>
        <dbReference type="Proteomes" id="UP000054099"/>
    </source>
</evidence>
<feature type="transmembrane region" description="Helical" evidence="1">
    <location>
        <begin position="150"/>
        <end position="171"/>
    </location>
</feature>
<keyword evidence="1" id="KW-0812">Transmembrane</keyword>
<proteinExistence type="predicted"/>
<name>A0A0V8JDD3_9BACL</name>
<comment type="caution">
    <text evidence="2">The sequence shown here is derived from an EMBL/GenBank/DDBJ whole genome shotgun (WGS) entry which is preliminary data.</text>
</comment>
<evidence type="ECO:0000256" key="1">
    <source>
        <dbReference type="SAM" id="Phobius"/>
    </source>
</evidence>
<feature type="transmembrane region" description="Helical" evidence="1">
    <location>
        <begin position="30"/>
        <end position="48"/>
    </location>
</feature>
<reference evidence="2 3" key="1">
    <citation type="journal article" date="2014" name="Antonie Van Leeuwenhoek">
        <title>Fictibacillus enclensis sp. nov., isolated from marine sediment.</title>
        <authorList>
            <person name="Dastager S.G."/>
            <person name="Mawlankar R."/>
            <person name="Srinivasan K."/>
            <person name="Tang S.K."/>
            <person name="Lee J.C."/>
            <person name="Ramana V.V."/>
            <person name="Shouche Y.S."/>
        </authorList>
    </citation>
    <scope>NUCLEOTIDE SEQUENCE [LARGE SCALE GENOMIC DNA]</scope>
    <source>
        <strain evidence="2 3">NIO-1003</strain>
    </source>
</reference>
<feature type="transmembrane region" description="Helical" evidence="1">
    <location>
        <begin position="81"/>
        <end position="99"/>
    </location>
</feature>
<accession>A0A0V8JDD3</accession>
<dbReference type="GO" id="GO:0015234">
    <property type="term" value="F:thiamine transmembrane transporter activity"/>
    <property type="evidence" value="ECO:0007669"/>
    <property type="project" value="InterPro"/>
</dbReference>
<protein>
    <recommendedName>
        <fullName evidence="4">Energy-coupled thiamine transporter ThiT</fullName>
    </recommendedName>
</protein>
<keyword evidence="1" id="KW-1133">Transmembrane helix</keyword>
<feature type="transmembrane region" description="Helical" evidence="1">
    <location>
        <begin position="55"/>
        <end position="75"/>
    </location>
</feature>
<dbReference type="GO" id="GO:0005886">
    <property type="term" value="C:plasma membrane"/>
    <property type="evidence" value="ECO:0007669"/>
    <property type="project" value="InterPro"/>
</dbReference>
<dbReference type="EMBL" id="LNQN01000001">
    <property type="protein sequence ID" value="KSU85029.1"/>
    <property type="molecule type" value="Genomic_DNA"/>
</dbReference>
<gene>
    <name evidence="2" type="ORF">AS030_05765</name>
</gene>
<evidence type="ECO:0000313" key="2">
    <source>
        <dbReference type="EMBL" id="KSU85029.1"/>
    </source>
</evidence>
<dbReference type="OrthoDB" id="9795813at2"/>
<dbReference type="Pfam" id="PF09515">
    <property type="entry name" value="Thia_YuaJ"/>
    <property type="match status" value="1"/>
</dbReference>
<dbReference type="InterPro" id="IPR012651">
    <property type="entry name" value="Thia_Transptr_ThiT"/>
</dbReference>
<dbReference type="RefSeq" id="WP_061969349.1">
    <property type="nucleotide sequence ID" value="NZ_FMAV01000001.1"/>
</dbReference>
<feature type="transmembrane region" description="Helical" evidence="1">
    <location>
        <begin position="7"/>
        <end position="24"/>
    </location>
</feature>
<dbReference type="NCBIfam" id="TIGR02357">
    <property type="entry name" value="ECF_ThiT_YuaJ"/>
    <property type="match status" value="1"/>
</dbReference>
<keyword evidence="1" id="KW-0472">Membrane</keyword>
<dbReference type="Proteomes" id="UP000054099">
    <property type="component" value="Unassembled WGS sequence"/>
</dbReference>
<sequence>MTKRIGFLTEIAMMSALAIILSFVQFKGIWAYGGSVSLEMLPIFLMAFRRGVSGGVATGLIVGMVKMLIDGTAGIHPASLILDYPLAFLLAGFAGVFRVNAVSSPKRRMSAIVAGILFGSVLRLASHVVSGVIFFAAYAPKGMNPFVYSVIYNVSYMIPVALITIVAFLFLTKTAPRLLHHTGRGVTQAA</sequence>